<feature type="transmembrane region" description="Helical" evidence="5">
    <location>
        <begin position="70"/>
        <end position="94"/>
    </location>
</feature>
<sequence length="429" mass="45652">MNASSGAQRRQVLALVGAAGLCVPALLLRFVIGHVSAPVGTLAYGAAFIGAALLLVWGTELAQLEVPTGLALSALAVIAILPEYAIDLLFAYQAGQNPGTSSLALANMTGANRLLIGIGWSVVVFVGAVSYHRARRRGADGTGERRYSMHLRRLATVDLVVLAAASLYMLHIPLRSTLTLVDSAVLLSLFGFYVFRLVRAPQEEPEFIGPPALINRLPTAKRRTVVVVLMGSAAAVIVLMAHPLSDSIVQTGQLLGLDKFLMVQWVAPLATESAELVPACLFAWRQLPNKGLGTLLSSKINQWTLLVSMVPAAYALAAGSLNGMPISPTQQQAILLTSAQSVFAMSLLFDLRLSVPQAALILTLFLSDVAGSVVLSDDARSVLRLTLSAVYLVLAVARIARLRHRIPGVLRDGTRTHPERLLGEREPTG</sequence>
<keyword evidence="8" id="KW-1185">Reference proteome</keyword>
<organism evidence="7 8">
    <name type="scientific">Prauserella shujinwangii</name>
    <dbReference type="NCBI Taxonomy" id="1453103"/>
    <lineage>
        <taxon>Bacteria</taxon>
        <taxon>Bacillati</taxon>
        <taxon>Actinomycetota</taxon>
        <taxon>Actinomycetes</taxon>
        <taxon>Pseudonocardiales</taxon>
        <taxon>Pseudonocardiaceae</taxon>
        <taxon>Prauserella</taxon>
    </lineage>
</organism>
<evidence type="ECO:0000256" key="1">
    <source>
        <dbReference type="ARBA" id="ARBA00004141"/>
    </source>
</evidence>
<dbReference type="Pfam" id="PF01699">
    <property type="entry name" value="Na_Ca_ex"/>
    <property type="match status" value="2"/>
</dbReference>
<dbReference type="Proteomes" id="UP000238362">
    <property type="component" value="Unassembled WGS sequence"/>
</dbReference>
<feature type="transmembrane region" description="Helical" evidence="5">
    <location>
        <begin position="265"/>
        <end position="284"/>
    </location>
</feature>
<feature type="domain" description="Sodium/calcium exchanger membrane region" evidence="6">
    <location>
        <begin position="42"/>
        <end position="196"/>
    </location>
</feature>
<dbReference type="EMBL" id="PVNH01000014">
    <property type="protein sequence ID" value="PRX43697.1"/>
    <property type="molecule type" value="Genomic_DNA"/>
</dbReference>
<feature type="domain" description="Sodium/calcium exchanger membrane region" evidence="6">
    <location>
        <begin position="227"/>
        <end position="366"/>
    </location>
</feature>
<dbReference type="GO" id="GO:0016020">
    <property type="term" value="C:membrane"/>
    <property type="evidence" value="ECO:0007669"/>
    <property type="project" value="UniProtKB-SubCell"/>
</dbReference>
<name>A0A2T0LL66_9PSEU</name>
<dbReference type="OrthoDB" id="57558at2"/>
<reference evidence="7 8" key="1">
    <citation type="submission" date="2018-03" db="EMBL/GenBank/DDBJ databases">
        <title>Genomic Encyclopedia of Type Strains, Phase III (KMG-III): the genomes of soil and plant-associated and newly described type strains.</title>
        <authorList>
            <person name="Whitman W."/>
        </authorList>
    </citation>
    <scope>NUCLEOTIDE SEQUENCE [LARGE SCALE GENOMIC DNA]</scope>
    <source>
        <strain evidence="7 8">CGMCC 4.7125</strain>
    </source>
</reference>
<dbReference type="InterPro" id="IPR044880">
    <property type="entry name" value="NCX_ion-bd_dom_sf"/>
</dbReference>
<evidence type="ECO:0000313" key="7">
    <source>
        <dbReference type="EMBL" id="PRX43697.1"/>
    </source>
</evidence>
<protein>
    <submittedName>
        <fullName evidence="7">Cation:H+ antiporter</fullName>
    </submittedName>
</protein>
<feature type="transmembrane region" description="Helical" evidence="5">
    <location>
        <begin position="176"/>
        <end position="195"/>
    </location>
</feature>
<evidence type="ECO:0000256" key="4">
    <source>
        <dbReference type="ARBA" id="ARBA00023136"/>
    </source>
</evidence>
<accession>A0A2T0LL66</accession>
<keyword evidence="4 5" id="KW-0472">Membrane</keyword>
<feature type="transmembrane region" description="Helical" evidence="5">
    <location>
        <begin position="358"/>
        <end position="376"/>
    </location>
</feature>
<evidence type="ECO:0000256" key="5">
    <source>
        <dbReference type="SAM" id="Phobius"/>
    </source>
</evidence>
<dbReference type="InterPro" id="IPR004837">
    <property type="entry name" value="NaCa_Exmemb"/>
</dbReference>
<dbReference type="Gene3D" id="1.20.1420.30">
    <property type="entry name" value="NCX, central ion-binding region"/>
    <property type="match status" value="1"/>
</dbReference>
<feature type="transmembrane region" description="Helical" evidence="5">
    <location>
        <begin position="382"/>
        <end position="400"/>
    </location>
</feature>
<evidence type="ECO:0000256" key="2">
    <source>
        <dbReference type="ARBA" id="ARBA00022692"/>
    </source>
</evidence>
<feature type="transmembrane region" description="Helical" evidence="5">
    <location>
        <begin position="38"/>
        <end position="58"/>
    </location>
</feature>
<feature type="transmembrane region" description="Helical" evidence="5">
    <location>
        <begin position="225"/>
        <end position="245"/>
    </location>
</feature>
<evidence type="ECO:0000259" key="6">
    <source>
        <dbReference type="Pfam" id="PF01699"/>
    </source>
</evidence>
<feature type="transmembrane region" description="Helical" evidence="5">
    <location>
        <begin position="305"/>
        <end position="326"/>
    </location>
</feature>
<feature type="transmembrane region" description="Helical" evidence="5">
    <location>
        <begin position="151"/>
        <end position="170"/>
    </location>
</feature>
<gene>
    <name evidence="7" type="ORF">B0I33_114158</name>
</gene>
<keyword evidence="3 5" id="KW-1133">Transmembrane helix</keyword>
<dbReference type="RefSeq" id="WP_106182298.1">
    <property type="nucleotide sequence ID" value="NZ_PVNH01000014.1"/>
</dbReference>
<comment type="caution">
    <text evidence="7">The sequence shown here is derived from an EMBL/GenBank/DDBJ whole genome shotgun (WGS) entry which is preliminary data.</text>
</comment>
<evidence type="ECO:0000313" key="8">
    <source>
        <dbReference type="Proteomes" id="UP000238362"/>
    </source>
</evidence>
<dbReference type="AlphaFoldDB" id="A0A2T0LL66"/>
<comment type="subcellular location">
    <subcellularLocation>
        <location evidence="1">Membrane</location>
        <topology evidence="1">Multi-pass membrane protein</topology>
    </subcellularLocation>
</comment>
<feature type="transmembrane region" description="Helical" evidence="5">
    <location>
        <begin position="114"/>
        <end position="131"/>
    </location>
</feature>
<keyword evidence="2 5" id="KW-0812">Transmembrane</keyword>
<feature type="transmembrane region" description="Helical" evidence="5">
    <location>
        <begin position="12"/>
        <end position="32"/>
    </location>
</feature>
<dbReference type="GO" id="GO:0055085">
    <property type="term" value="P:transmembrane transport"/>
    <property type="evidence" value="ECO:0007669"/>
    <property type="project" value="InterPro"/>
</dbReference>
<evidence type="ECO:0000256" key="3">
    <source>
        <dbReference type="ARBA" id="ARBA00022989"/>
    </source>
</evidence>
<proteinExistence type="predicted"/>